<evidence type="ECO:0000256" key="1">
    <source>
        <dbReference type="ARBA" id="ARBA00022741"/>
    </source>
</evidence>
<dbReference type="GO" id="GO:0051607">
    <property type="term" value="P:defense response to virus"/>
    <property type="evidence" value="ECO:0007669"/>
    <property type="project" value="UniProtKB-KW"/>
</dbReference>
<organism evidence="5 6">
    <name type="scientific">Hydrogenobacter hydrogenophilus</name>
    <dbReference type="NCBI Taxonomy" id="35835"/>
    <lineage>
        <taxon>Bacteria</taxon>
        <taxon>Pseudomonadati</taxon>
        <taxon>Aquificota</taxon>
        <taxon>Aquificia</taxon>
        <taxon>Aquificales</taxon>
        <taxon>Aquificaceae</taxon>
        <taxon>Hydrogenobacter</taxon>
    </lineage>
</organism>
<dbReference type="InterPro" id="IPR000160">
    <property type="entry name" value="GGDEF_dom"/>
</dbReference>
<evidence type="ECO:0000259" key="4">
    <source>
        <dbReference type="PROSITE" id="PS50887"/>
    </source>
</evidence>
<dbReference type="RefSeq" id="WP_096603017.1">
    <property type="nucleotide sequence ID" value="NZ_OBEN01000010.1"/>
</dbReference>
<keyword evidence="2" id="KW-0051">Antiviral defense</keyword>
<evidence type="ECO:0000256" key="3">
    <source>
        <dbReference type="SAM" id="Coils"/>
    </source>
</evidence>
<dbReference type="InterPro" id="IPR024615">
    <property type="entry name" value="CRISPR-assoc_Cmr2_N"/>
</dbReference>
<sequence length="613" mass="71522">MPKKLLIFSFSPVQGFISASRRPRDLFTGSYIISYLTERVIKDLGLKDKVIYPVIKEEGSHLANYPNKFIAVVEENMCDEVEGKFRDIWKGICEEVWKGLELKHAEDQFWKHVDNYFNPVCSCLEFLDKDSWEDILGVSENLEGEPYAFTYDLLERLLGAKKSWRPYRGIVDAHNFEGKYPNGCTMCGERLHLAIDWDRNNKKKFFKEKDARHIREGEKLCGVCLVKRFAVKYYFKNHFGKDLWHYPSTEEVAGINFKKKLRKFRDEIKEDYKKLVGKLQETPYIIKNPTIKTFEDLEELDAELFRKDGWEGLFKSLKDMFDEQKAEEIKGLLYELVKKLERKGVEHTNSYYAIMISDGDGIGEWLGIKSDIRRGPLREEFHRDFSKSLSEYAEEITQVKNPPKLTIYAGGDDTVAFLHPFDAVEYAKVCNEKFRDKLSRFAKEGRKPSISAGILITHAKMNLQKALDDARSLEKQAKGVKGKGAVCIGVLTRSGSLTSFVSKWEDLELYEEVLRAFMSKRIGSTIVYELRPLAEKFGEESREDIFFALIKRVLKRKVEKEYRDNLYSLIRCFYERSKTYTEDKPKEFAIRNLLHLFYVARFVGTLEDRDESV</sequence>
<keyword evidence="1" id="KW-0547">Nucleotide-binding</keyword>
<dbReference type="InterPro" id="IPR043128">
    <property type="entry name" value="Rev_trsase/Diguanyl_cyclase"/>
</dbReference>
<dbReference type="PROSITE" id="PS50887">
    <property type="entry name" value="GGDEF"/>
    <property type="match status" value="1"/>
</dbReference>
<dbReference type="Pfam" id="PF12469">
    <property type="entry name" value="Cmr2_N"/>
    <property type="match status" value="1"/>
</dbReference>
<gene>
    <name evidence="5" type="ORF">SAMN06265353_1525</name>
</gene>
<dbReference type="InterPro" id="IPR054767">
    <property type="entry name" value="Cas10-Cmr2_palm2"/>
</dbReference>
<dbReference type="InterPro" id="IPR038242">
    <property type="entry name" value="Cmr2_N"/>
</dbReference>
<feature type="domain" description="GGDEF" evidence="4">
    <location>
        <begin position="350"/>
        <end position="491"/>
    </location>
</feature>
<feature type="coiled-coil region" evidence="3">
    <location>
        <begin position="456"/>
        <end position="483"/>
    </location>
</feature>
<reference evidence="6" key="1">
    <citation type="submission" date="2017-09" db="EMBL/GenBank/DDBJ databases">
        <authorList>
            <person name="Varghese N."/>
            <person name="Submissions S."/>
        </authorList>
    </citation>
    <scope>NUCLEOTIDE SEQUENCE [LARGE SCALE GENOMIC DNA]</scope>
    <source>
        <strain evidence="6">DSM 2913</strain>
    </source>
</reference>
<protein>
    <submittedName>
        <fullName evidence="5">CRISPR-associated protein, Cmr2 family</fullName>
    </submittedName>
</protein>
<dbReference type="GO" id="GO:0000166">
    <property type="term" value="F:nucleotide binding"/>
    <property type="evidence" value="ECO:0007669"/>
    <property type="project" value="UniProtKB-KW"/>
</dbReference>
<dbReference type="Gene3D" id="3.30.70.270">
    <property type="match status" value="1"/>
</dbReference>
<name>A0A285P2Z4_9AQUI</name>
<evidence type="ECO:0000256" key="2">
    <source>
        <dbReference type="ARBA" id="ARBA00023118"/>
    </source>
</evidence>
<evidence type="ECO:0000313" key="6">
    <source>
        <dbReference type="Proteomes" id="UP000218627"/>
    </source>
</evidence>
<dbReference type="EMBL" id="OBEN01000010">
    <property type="protein sequence ID" value="SNZ16119.1"/>
    <property type="molecule type" value="Genomic_DNA"/>
</dbReference>
<dbReference type="InterPro" id="IPR013407">
    <property type="entry name" value="CRISPR-assoc_prot_Cmr2"/>
</dbReference>
<evidence type="ECO:0000313" key="5">
    <source>
        <dbReference type="EMBL" id="SNZ16119.1"/>
    </source>
</evidence>
<keyword evidence="3" id="KW-0175">Coiled coil</keyword>
<dbReference type="AlphaFoldDB" id="A0A285P2Z4"/>
<keyword evidence="6" id="KW-1185">Reference proteome</keyword>
<dbReference type="Pfam" id="PF22335">
    <property type="entry name" value="Cas10-Cmr2_palm2"/>
    <property type="match status" value="1"/>
</dbReference>
<accession>A0A285P2Z4</accession>
<dbReference type="Proteomes" id="UP000218627">
    <property type="component" value="Unassembled WGS sequence"/>
</dbReference>
<proteinExistence type="predicted"/>
<dbReference type="NCBIfam" id="TIGR02577">
    <property type="entry name" value="cas_TM1794_Cmr2"/>
    <property type="match status" value="1"/>
</dbReference>
<dbReference type="Gene3D" id="3.30.70.2220">
    <property type="entry name" value="CRISPR-Cas system, Cmr2 subunit, D1 domain, cysteine cluster"/>
    <property type="match status" value="1"/>
</dbReference>
<dbReference type="OrthoDB" id="9758700at2"/>